<evidence type="ECO:0000313" key="13">
    <source>
        <dbReference type="EMBL" id="KPM06105.1"/>
    </source>
</evidence>
<dbReference type="GO" id="GO:0048039">
    <property type="term" value="F:ubiquinone binding"/>
    <property type="evidence" value="ECO:0007669"/>
    <property type="project" value="TreeGrafter"/>
</dbReference>
<evidence type="ECO:0000313" key="14">
    <source>
        <dbReference type="Proteomes" id="UP000616769"/>
    </source>
</evidence>
<evidence type="ECO:0000256" key="2">
    <source>
        <dbReference type="ARBA" id="ARBA00007294"/>
    </source>
</evidence>
<dbReference type="Pfam" id="PF05328">
    <property type="entry name" value="CybS"/>
    <property type="match status" value="1"/>
</dbReference>
<proteinExistence type="inferred from homology"/>
<keyword evidence="12" id="KW-0349">Heme</keyword>
<dbReference type="GO" id="GO:0006099">
    <property type="term" value="P:tricarboxylic acid cycle"/>
    <property type="evidence" value="ECO:0007669"/>
    <property type="project" value="UniProtKB-KW"/>
</dbReference>
<feature type="binding site" description="axial binding residue" evidence="11">
    <location>
        <position position="48"/>
    </location>
    <ligand>
        <name>heme b</name>
        <dbReference type="ChEBI" id="CHEBI:60344"/>
        <note>ligand shared with SDHC</note>
    </ligand>
    <ligandPart>
        <name>Fe</name>
        <dbReference type="ChEBI" id="CHEBI:18248"/>
    </ligandPart>
</feature>
<comment type="function">
    <text evidence="12">Membrane-anchoring subunit of succinate dehydrogenase (SDH) that is involved in complex II of the mitochondrial electron transport chain and is responsible for transferring electrons from succinate to ubiquinone (coenzyme Q).</text>
</comment>
<accession>A0A132A653</accession>
<evidence type="ECO:0000256" key="5">
    <source>
        <dbReference type="ARBA" id="ARBA00022792"/>
    </source>
</evidence>
<keyword evidence="11" id="KW-0408">Iron</keyword>
<keyword evidence="11 12" id="KW-0479">Metal-binding</keyword>
<dbReference type="VEuPathDB" id="VectorBase:SSCA002169"/>
<dbReference type="PANTHER" id="PTHR13337:SF2">
    <property type="entry name" value="SUCCINATE DEHYDROGENASE [UBIQUINONE] CYTOCHROME B SMALL SUBUNIT, MITOCHONDRIAL"/>
    <property type="match status" value="1"/>
</dbReference>
<feature type="binding site" evidence="10">
    <location>
        <position position="60"/>
    </location>
    <ligand>
        <name>a ubiquinone</name>
        <dbReference type="ChEBI" id="CHEBI:16389"/>
        <note>ligand shared with IP/SDHB</note>
    </ligand>
</feature>
<dbReference type="GO" id="GO:0020037">
    <property type="term" value="F:heme binding"/>
    <property type="evidence" value="ECO:0007669"/>
    <property type="project" value="TreeGrafter"/>
</dbReference>
<evidence type="ECO:0000256" key="9">
    <source>
        <dbReference type="ARBA" id="ARBA00023136"/>
    </source>
</evidence>
<evidence type="ECO:0000256" key="1">
    <source>
        <dbReference type="ARBA" id="ARBA00004448"/>
    </source>
</evidence>
<dbReference type="Proteomes" id="UP000616769">
    <property type="component" value="Unassembled WGS sequence"/>
</dbReference>
<protein>
    <recommendedName>
        <fullName evidence="12">Succinate dehydrogenase [ubiquinone] cytochrome b small subunit</fullName>
    </recommendedName>
</protein>
<dbReference type="GO" id="GO:0046872">
    <property type="term" value="F:metal ion binding"/>
    <property type="evidence" value="ECO:0007669"/>
    <property type="project" value="UniProtKB-KW"/>
</dbReference>
<keyword evidence="8 12" id="KW-0496">Mitochondrion</keyword>
<keyword evidence="3 12" id="KW-0813">Transport</keyword>
<keyword evidence="12" id="KW-0249">Electron transport</keyword>
<evidence type="ECO:0000256" key="6">
    <source>
        <dbReference type="ARBA" id="ARBA00022946"/>
    </source>
</evidence>
<reference evidence="13 14" key="1">
    <citation type="journal article" date="2015" name="Parasit. Vectors">
        <title>Draft genome of the scabies mite.</title>
        <authorList>
            <person name="Rider S.D.Jr."/>
            <person name="Morgan M.S."/>
            <person name="Arlian L.G."/>
        </authorList>
    </citation>
    <scope>NUCLEOTIDE SEQUENCE [LARGE SCALE GENOMIC DNA]</scope>
    <source>
        <strain evidence="13">Arlian Lab</strain>
    </source>
</reference>
<keyword evidence="12" id="KW-0816">Tricarboxylic acid cycle</keyword>
<evidence type="ECO:0000256" key="4">
    <source>
        <dbReference type="ARBA" id="ARBA00022692"/>
    </source>
</evidence>
<comment type="similarity">
    <text evidence="2 12">Belongs to the CybS family.</text>
</comment>
<feature type="transmembrane region" description="Helical" evidence="12">
    <location>
        <begin position="12"/>
        <end position="34"/>
    </location>
</feature>
<evidence type="ECO:0000256" key="7">
    <source>
        <dbReference type="ARBA" id="ARBA00022989"/>
    </source>
</evidence>
<dbReference type="OrthoDB" id="18577at2759"/>
<dbReference type="GO" id="GO:0005743">
    <property type="term" value="C:mitochondrial inner membrane"/>
    <property type="evidence" value="ECO:0007669"/>
    <property type="project" value="UniProtKB-SubCell"/>
</dbReference>
<keyword evidence="9 12" id="KW-0472">Membrane</keyword>
<dbReference type="SUPFAM" id="SSF81343">
    <property type="entry name" value="Fumarate reductase respiratory complex transmembrane subunits"/>
    <property type="match status" value="1"/>
</dbReference>
<dbReference type="EMBL" id="JXLN01010666">
    <property type="protein sequence ID" value="KPM06105.1"/>
    <property type="molecule type" value="Genomic_DNA"/>
</dbReference>
<evidence type="ECO:0000256" key="10">
    <source>
        <dbReference type="PIRSR" id="PIRSR607992-1"/>
    </source>
</evidence>
<keyword evidence="7 12" id="KW-1133">Transmembrane helix</keyword>
<gene>
    <name evidence="13" type="ORF">QR98_0045780</name>
</gene>
<keyword evidence="5 12" id="KW-0999">Mitochondrion inner membrane</keyword>
<evidence type="ECO:0000256" key="11">
    <source>
        <dbReference type="PIRSR" id="PIRSR607992-2"/>
    </source>
</evidence>
<feature type="transmembrane region" description="Helical" evidence="12">
    <location>
        <begin position="73"/>
        <end position="92"/>
    </location>
</feature>
<dbReference type="GO" id="GO:0006121">
    <property type="term" value="P:mitochondrial electron transport, succinate to ubiquinone"/>
    <property type="evidence" value="ECO:0007669"/>
    <property type="project" value="TreeGrafter"/>
</dbReference>
<evidence type="ECO:0000256" key="3">
    <source>
        <dbReference type="ARBA" id="ARBA00022448"/>
    </source>
</evidence>
<dbReference type="PANTHER" id="PTHR13337">
    <property type="entry name" value="SUCCINATE DEHYDROGENASE"/>
    <property type="match status" value="1"/>
</dbReference>
<keyword evidence="6 12" id="KW-0809">Transit peptide</keyword>
<organism evidence="13 14">
    <name type="scientific">Sarcoptes scabiei</name>
    <name type="common">Itch mite</name>
    <name type="synonym">Acarus scabiei</name>
    <dbReference type="NCBI Taxonomy" id="52283"/>
    <lineage>
        <taxon>Eukaryota</taxon>
        <taxon>Metazoa</taxon>
        <taxon>Ecdysozoa</taxon>
        <taxon>Arthropoda</taxon>
        <taxon>Chelicerata</taxon>
        <taxon>Arachnida</taxon>
        <taxon>Acari</taxon>
        <taxon>Acariformes</taxon>
        <taxon>Sarcoptiformes</taxon>
        <taxon>Astigmata</taxon>
        <taxon>Psoroptidia</taxon>
        <taxon>Sarcoptoidea</taxon>
        <taxon>Sarcoptidae</taxon>
        <taxon>Sarcoptinae</taxon>
        <taxon>Sarcoptes</taxon>
    </lineage>
</organism>
<dbReference type="InterPro" id="IPR034804">
    <property type="entry name" value="SQR/QFR_C/D"/>
</dbReference>
<evidence type="ECO:0000256" key="12">
    <source>
        <dbReference type="RuleBase" id="RU364031"/>
    </source>
</evidence>
<sequence length="110" mass="11966">MSSDAHDHTKIWIFERVLSASLLAVIPASLMIPSPVLDNLLALSLVVHVHWGLEAIVVDYIRPSLVGPVLPKISLGALYIVSIVALAGLFYLNYSDVGLSTAIKMFIKKQ</sequence>
<comment type="caution">
    <text evidence="13">The sequence shown here is derived from an EMBL/GenBank/DDBJ whole genome shotgun (WGS) entry which is preliminary data.</text>
</comment>
<comment type="caution">
    <text evidence="12">Lacks conserved residue(s) required for the propagation of feature annotation.</text>
</comment>
<comment type="subcellular location">
    <subcellularLocation>
        <location evidence="1 12">Mitochondrion inner membrane</location>
        <topology evidence="1 12">Multi-pass membrane protein</topology>
    </subcellularLocation>
</comment>
<dbReference type="CDD" id="cd03496">
    <property type="entry name" value="SQR_TypeC_CybS"/>
    <property type="match status" value="1"/>
</dbReference>
<name>A0A132A653_SARSC</name>
<dbReference type="Gene3D" id="1.20.1300.10">
    <property type="entry name" value="Fumarate reductase/succinate dehydrogenase, transmembrane subunit"/>
    <property type="match status" value="1"/>
</dbReference>
<evidence type="ECO:0000256" key="8">
    <source>
        <dbReference type="ARBA" id="ARBA00023128"/>
    </source>
</evidence>
<dbReference type="InterPro" id="IPR007992">
    <property type="entry name" value="CybS"/>
</dbReference>
<keyword evidence="4 12" id="KW-0812">Transmembrane</keyword>
<dbReference type="AlphaFoldDB" id="A0A132A653"/>